<evidence type="ECO:0000256" key="3">
    <source>
        <dbReference type="SAM" id="MobiDB-lite"/>
    </source>
</evidence>
<keyword evidence="1 2" id="KW-0175">Coiled coil</keyword>
<dbReference type="PANTHER" id="PTHR21549">
    <property type="entry name" value="MUTATED IN BLADDER CANCER 1"/>
    <property type="match status" value="1"/>
</dbReference>
<protein>
    <recommendedName>
        <fullName evidence="6">Coiled-coil domain-containing protein 112</fullName>
    </recommendedName>
</protein>
<feature type="region of interest" description="Disordered" evidence="3">
    <location>
        <begin position="82"/>
        <end position="111"/>
    </location>
</feature>
<dbReference type="AlphaFoldDB" id="A0A5J4NL49"/>
<feature type="compositionally biased region" description="Basic and acidic residues" evidence="3">
    <location>
        <begin position="8"/>
        <end position="21"/>
    </location>
</feature>
<comment type="caution">
    <text evidence="4">The sequence shown here is derived from an EMBL/GenBank/DDBJ whole genome shotgun (WGS) entry which is preliminary data.</text>
</comment>
<evidence type="ECO:0000313" key="5">
    <source>
        <dbReference type="Proteomes" id="UP000324629"/>
    </source>
</evidence>
<proteinExistence type="predicted"/>
<organism evidence="4 5">
    <name type="scientific">Paragonimus westermani</name>
    <dbReference type="NCBI Taxonomy" id="34504"/>
    <lineage>
        <taxon>Eukaryota</taxon>
        <taxon>Metazoa</taxon>
        <taxon>Spiralia</taxon>
        <taxon>Lophotrochozoa</taxon>
        <taxon>Platyhelminthes</taxon>
        <taxon>Trematoda</taxon>
        <taxon>Digenea</taxon>
        <taxon>Plagiorchiida</taxon>
        <taxon>Troglotremata</taxon>
        <taxon>Troglotrematidae</taxon>
        <taxon>Paragonimus</taxon>
    </lineage>
</organism>
<feature type="coiled-coil region" evidence="2">
    <location>
        <begin position="213"/>
        <end position="256"/>
    </location>
</feature>
<dbReference type="EMBL" id="QNGE01002093">
    <property type="protein sequence ID" value="KAA3676231.1"/>
    <property type="molecule type" value="Genomic_DNA"/>
</dbReference>
<dbReference type="Proteomes" id="UP000324629">
    <property type="component" value="Unassembled WGS sequence"/>
</dbReference>
<feature type="region of interest" description="Disordered" evidence="3">
    <location>
        <begin position="8"/>
        <end position="37"/>
    </location>
</feature>
<evidence type="ECO:0000256" key="1">
    <source>
        <dbReference type="ARBA" id="ARBA00023054"/>
    </source>
</evidence>
<accession>A0A5J4NL49</accession>
<sequence length="385" mass="44727">MERRIVCWTEEENKKSNDRNKKSQARQGKSKISCLEGTTSGLPKEVAAYQHFLDATGGRLGRWTDEEHMVFLRLYRNLGRNTKEKSTDPQSSEDRRLHLSTDKMSETTESSYCNVEADEKIEKADNGINKFHRHVSSIIATKTPGEVAEHEKWWIQFQELENAKRNAIQQWKDAKATRIRSTNEDTNESLPNSVFKMKQIITPAQLEAQKIALHKWRAEREQEARNATKANQEAIANVKRAEQEQLRKRQEELHNKVAYFRASKLAEQSMVTRCLAEQAEMERLARQRQINESADRIKERNQSLLQEQLSRKEAPRKAKEDRNARLQKAANQLHISAERDRHRLTQWTKGWQSRLADCGDSTPVFTGIGSQTITHRMTPSWRRGL</sequence>
<gene>
    <name evidence="4" type="ORF">DEA37_0007340</name>
</gene>
<dbReference type="InterPro" id="IPR039902">
    <property type="entry name" value="CCDC148/CCDC112"/>
</dbReference>
<name>A0A5J4NL49_9TREM</name>
<evidence type="ECO:0000256" key="2">
    <source>
        <dbReference type="SAM" id="Coils"/>
    </source>
</evidence>
<keyword evidence="5" id="KW-1185">Reference proteome</keyword>
<reference evidence="4 5" key="1">
    <citation type="journal article" date="2019" name="Gigascience">
        <title>Whole-genome sequence of the oriental lung fluke Paragonimus westermani.</title>
        <authorList>
            <person name="Oey H."/>
            <person name="Zakrzewski M."/>
            <person name="Narain K."/>
            <person name="Devi K.R."/>
            <person name="Agatsuma T."/>
            <person name="Nawaratna S."/>
            <person name="Gobert G.N."/>
            <person name="Jones M.K."/>
            <person name="Ragan M.A."/>
            <person name="McManus D.P."/>
            <person name="Krause L."/>
        </authorList>
    </citation>
    <scope>NUCLEOTIDE SEQUENCE [LARGE SCALE GENOMIC DNA]</scope>
    <source>
        <strain evidence="4 5">IND2009</strain>
    </source>
</reference>
<feature type="compositionally biased region" description="Basic and acidic residues" evidence="3">
    <location>
        <begin position="82"/>
        <end position="106"/>
    </location>
</feature>
<dbReference type="PANTHER" id="PTHR21549:SF0">
    <property type="entry name" value="COILED-COIL DOMAIN-CONTAINING PROTEIN 112"/>
    <property type="match status" value="1"/>
</dbReference>
<evidence type="ECO:0008006" key="6">
    <source>
        <dbReference type="Google" id="ProtNLM"/>
    </source>
</evidence>
<evidence type="ECO:0000313" key="4">
    <source>
        <dbReference type="EMBL" id="KAA3676231.1"/>
    </source>
</evidence>